<evidence type="ECO:0000256" key="1">
    <source>
        <dbReference type="ARBA" id="ARBA00023015"/>
    </source>
</evidence>
<keyword evidence="3" id="KW-0804">Transcription</keyword>
<dbReference type="PANTHER" id="PTHR30055">
    <property type="entry name" value="HTH-TYPE TRANSCRIPTIONAL REGULATOR RUTR"/>
    <property type="match status" value="1"/>
</dbReference>
<evidence type="ECO:0000256" key="3">
    <source>
        <dbReference type="ARBA" id="ARBA00023163"/>
    </source>
</evidence>
<evidence type="ECO:0000256" key="4">
    <source>
        <dbReference type="PROSITE-ProRule" id="PRU00335"/>
    </source>
</evidence>
<evidence type="ECO:0000313" key="6">
    <source>
        <dbReference type="EMBL" id="GAA4325660.1"/>
    </source>
</evidence>
<gene>
    <name evidence="6" type="ORF">GCM10023184_13800</name>
</gene>
<evidence type="ECO:0000313" key="7">
    <source>
        <dbReference type="Proteomes" id="UP001501725"/>
    </source>
</evidence>
<feature type="DNA-binding region" description="H-T-H motif" evidence="4">
    <location>
        <begin position="27"/>
        <end position="46"/>
    </location>
</feature>
<dbReference type="Gene3D" id="1.10.357.10">
    <property type="entry name" value="Tetracycline Repressor, domain 2"/>
    <property type="match status" value="1"/>
</dbReference>
<dbReference type="InterPro" id="IPR001647">
    <property type="entry name" value="HTH_TetR"/>
</dbReference>
<dbReference type="RefSeq" id="WP_345254553.1">
    <property type="nucleotide sequence ID" value="NZ_BAABGY010000006.1"/>
</dbReference>
<keyword evidence="7" id="KW-1185">Reference proteome</keyword>
<dbReference type="InterPro" id="IPR009057">
    <property type="entry name" value="Homeodomain-like_sf"/>
</dbReference>
<keyword evidence="2 4" id="KW-0238">DNA-binding</keyword>
<comment type="caution">
    <text evidence="6">The sequence shown here is derived from an EMBL/GenBank/DDBJ whole genome shotgun (WGS) entry which is preliminary data.</text>
</comment>
<dbReference type="InterPro" id="IPR050109">
    <property type="entry name" value="HTH-type_TetR-like_transc_reg"/>
</dbReference>
<dbReference type="SUPFAM" id="SSF46689">
    <property type="entry name" value="Homeodomain-like"/>
    <property type="match status" value="1"/>
</dbReference>
<protein>
    <recommendedName>
        <fullName evidence="5">HTH tetR-type domain-containing protein</fullName>
    </recommendedName>
</protein>
<name>A0ABP8GK39_9BACT</name>
<dbReference type="PROSITE" id="PS50977">
    <property type="entry name" value="HTH_TETR_2"/>
    <property type="match status" value="1"/>
</dbReference>
<proteinExistence type="predicted"/>
<dbReference type="Gene3D" id="1.10.10.60">
    <property type="entry name" value="Homeodomain-like"/>
    <property type="match status" value="1"/>
</dbReference>
<dbReference type="SUPFAM" id="SSF48498">
    <property type="entry name" value="Tetracyclin repressor-like, C-terminal domain"/>
    <property type="match status" value="1"/>
</dbReference>
<reference evidence="7" key="1">
    <citation type="journal article" date="2019" name="Int. J. Syst. Evol. Microbiol.">
        <title>The Global Catalogue of Microorganisms (GCM) 10K type strain sequencing project: providing services to taxonomists for standard genome sequencing and annotation.</title>
        <authorList>
            <consortium name="The Broad Institute Genomics Platform"/>
            <consortium name="The Broad Institute Genome Sequencing Center for Infectious Disease"/>
            <person name="Wu L."/>
            <person name="Ma J."/>
        </authorList>
    </citation>
    <scope>NUCLEOTIDE SEQUENCE [LARGE SCALE GENOMIC DNA]</scope>
    <source>
        <strain evidence="7">JCM 17919</strain>
    </source>
</reference>
<dbReference type="InterPro" id="IPR036271">
    <property type="entry name" value="Tet_transcr_reg_TetR-rel_C_sf"/>
</dbReference>
<dbReference type="EMBL" id="BAABGY010000006">
    <property type="protein sequence ID" value="GAA4325660.1"/>
    <property type="molecule type" value="Genomic_DNA"/>
</dbReference>
<keyword evidence="1" id="KW-0805">Transcription regulation</keyword>
<dbReference type="Proteomes" id="UP001501725">
    <property type="component" value="Unassembled WGS sequence"/>
</dbReference>
<evidence type="ECO:0000259" key="5">
    <source>
        <dbReference type="PROSITE" id="PS50977"/>
    </source>
</evidence>
<dbReference type="Pfam" id="PF00440">
    <property type="entry name" value="TetR_N"/>
    <property type="match status" value="1"/>
</dbReference>
<sequence length="201" mass="22130">MSQPVRHEQILEAALKRFAHFGVRKTTLTEIAEDLSLSKQALHYYFPDKASLTRAVIAQITDTYIAAVGKELAPGVPIIKALEGIVAVRARFFRSYYPLIAQLDTGSNEPSAGAIGLLHEVLRREAGLLADCLRSAIARGEVRPMDADATATLLIETLAALSRQLHFKCLPSLADFEQVTVRQTALAHLLYNGLKNEAWKH</sequence>
<dbReference type="PRINTS" id="PR00455">
    <property type="entry name" value="HTHTETR"/>
</dbReference>
<feature type="domain" description="HTH tetR-type" evidence="5">
    <location>
        <begin position="4"/>
        <end position="64"/>
    </location>
</feature>
<evidence type="ECO:0000256" key="2">
    <source>
        <dbReference type="ARBA" id="ARBA00023125"/>
    </source>
</evidence>
<accession>A0ABP8GK39</accession>
<dbReference type="PANTHER" id="PTHR30055:SF234">
    <property type="entry name" value="HTH-TYPE TRANSCRIPTIONAL REGULATOR BETI"/>
    <property type="match status" value="1"/>
</dbReference>
<organism evidence="6 7">
    <name type="scientific">Flaviaesturariibacter amylovorans</name>
    <dbReference type="NCBI Taxonomy" id="1084520"/>
    <lineage>
        <taxon>Bacteria</taxon>
        <taxon>Pseudomonadati</taxon>
        <taxon>Bacteroidota</taxon>
        <taxon>Chitinophagia</taxon>
        <taxon>Chitinophagales</taxon>
        <taxon>Chitinophagaceae</taxon>
        <taxon>Flaviaestuariibacter</taxon>
    </lineage>
</organism>